<organism evidence="1 2">
    <name type="scientific">Monosporascus ibericus</name>
    <dbReference type="NCBI Taxonomy" id="155417"/>
    <lineage>
        <taxon>Eukaryota</taxon>
        <taxon>Fungi</taxon>
        <taxon>Dikarya</taxon>
        <taxon>Ascomycota</taxon>
        <taxon>Pezizomycotina</taxon>
        <taxon>Sordariomycetes</taxon>
        <taxon>Xylariomycetidae</taxon>
        <taxon>Xylariales</taxon>
        <taxon>Xylariales incertae sedis</taxon>
        <taxon>Monosporascus</taxon>
    </lineage>
</organism>
<name>A0A4V1X8V2_9PEZI</name>
<protein>
    <recommendedName>
        <fullName evidence="3">RRM domain-containing protein</fullName>
    </recommendedName>
</protein>
<dbReference type="Proteomes" id="UP000293360">
    <property type="component" value="Unassembled WGS sequence"/>
</dbReference>
<evidence type="ECO:0008006" key="3">
    <source>
        <dbReference type="Google" id="ProtNLM"/>
    </source>
</evidence>
<comment type="caution">
    <text evidence="1">The sequence shown here is derived from an EMBL/GenBank/DDBJ whole genome shotgun (WGS) entry which is preliminary data.</text>
</comment>
<sequence length="221" mass="25307">MGNSPPAEWSFTPSAMVLQQRGLLPPNNEDDPDVIQARQEVKEKFGISKNYRGNPWVEGNRSADIADDQNVSLFVQKIPAEYGHLTCCAKVALYTREAAAKLYDQISIGQIVIRGHRLRCRWNRVKVAPRGEQWNSRILLIVGPESEVNREYLDKCFVNNFVYTMDEIVDHGVVNGIARLEYRFASFLCQAQFAYQAIRSNFTKATYVEYAYFDPCELARK</sequence>
<keyword evidence="2" id="KW-1185">Reference proteome</keyword>
<dbReference type="EMBL" id="QJNU01001034">
    <property type="protein sequence ID" value="RYO80694.1"/>
    <property type="molecule type" value="Genomic_DNA"/>
</dbReference>
<dbReference type="STRING" id="155417.A0A4V1X8V2"/>
<dbReference type="AlphaFoldDB" id="A0A4V1X8V2"/>
<evidence type="ECO:0000313" key="1">
    <source>
        <dbReference type="EMBL" id="RYO80694.1"/>
    </source>
</evidence>
<evidence type="ECO:0000313" key="2">
    <source>
        <dbReference type="Proteomes" id="UP000293360"/>
    </source>
</evidence>
<reference evidence="1 2" key="1">
    <citation type="submission" date="2018-06" db="EMBL/GenBank/DDBJ databases">
        <title>Complete Genomes of Monosporascus.</title>
        <authorList>
            <person name="Robinson A.J."/>
            <person name="Natvig D.O."/>
        </authorList>
    </citation>
    <scope>NUCLEOTIDE SEQUENCE [LARGE SCALE GENOMIC DNA]</scope>
    <source>
        <strain evidence="1 2">CBS 110550</strain>
    </source>
</reference>
<gene>
    <name evidence="1" type="ORF">DL764_009863</name>
</gene>
<accession>A0A4V1X8V2</accession>
<dbReference type="OrthoDB" id="3508416at2759"/>
<proteinExistence type="predicted"/>